<protein>
    <submittedName>
        <fullName evidence="1">Uncharacterized protein</fullName>
    </submittedName>
</protein>
<organism evidence="1 2">
    <name type="scientific">Chitiniphilus eburneus</name>
    <dbReference type="NCBI Taxonomy" id="2571148"/>
    <lineage>
        <taxon>Bacteria</taxon>
        <taxon>Pseudomonadati</taxon>
        <taxon>Pseudomonadota</taxon>
        <taxon>Betaproteobacteria</taxon>
        <taxon>Neisseriales</taxon>
        <taxon>Chitinibacteraceae</taxon>
        <taxon>Chitiniphilus</taxon>
    </lineage>
</organism>
<reference evidence="1 2" key="1">
    <citation type="submission" date="2019-04" db="EMBL/GenBank/DDBJ databases">
        <title>Chitiniphilus eburnea sp. nov., a novel chitinolytic bacterium isolated from aquaculture sludge.</title>
        <authorList>
            <person name="Sheng M."/>
        </authorList>
    </citation>
    <scope>NUCLEOTIDE SEQUENCE [LARGE SCALE GENOMIC DNA]</scope>
    <source>
        <strain evidence="1 2">HX-2-15</strain>
    </source>
</reference>
<proteinExistence type="predicted"/>
<name>A0A4V5MNW6_9NEIS</name>
<sequence length="95" mass="10170">MPHSVPNPAVPTTTPWLSCISSLDQAIDQACQARQGFIELGALFRAIAELSTVHANAHDLAGIGSRMAEDWANLCDVEREELELCCKALQAPVPG</sequence>
<dbReference type="AlphaFoldDB" id="A0A4V5MNW6"/>
<dbReference type="Proteomes" id="UP000310016">
    <property type="component" value="Unassembled WGS sequence"/>
</dbReference>
<keyword evidence="2" id="KW-1185">Reference proteome</keyword>
<dbReference type="OrthoDB" id="9211304at2"/>
<dbReference type="EMBL" id="SUMF01000036">
    <property type="protein sequence ID" value="TJZ65618.1"/>
    <property type="molecule type" value="Genomic_DNA"/>
</dbReference>
<gene>
    <name evidence="1" type="ORF">FAZ21_17955</name>
</gene>
<accession>A0A4V5MNW6</accession>
<dbReference type="RefSeq" id="WP_136774811.1">
    <property type="nucleotide sequence ID" value="NZ_CP156074.1"/>
</dbReference>
<evidence type="ECO:0000313" key="2">
    <source>
        <dbReference type="Proteomes" id="UP000310016"/>
    </source>
</evidence>
<comment type="caution">
    <text evidence="1">The sequence shown here is derived from an EMBL/GenBank/DDBJ whole genome shotgun (WGS) entry which is preliminary data.</text>
</comment>
<evidence type="ECO:0000313" key="1">
    <source>
        <dbReference type="EMBL" id="TJZ65618.1"/>
    </source>
</evidence>